<sequence length="74" mass="8524">MADHVKVKYSFRDVETYEKQNPRLRQIIQESTGAESWVETKSIPPIGFPRELLSVGVVEKLRTLDGVHVEEINE</sequence>
<reference evidence="1 2" key="1">
    <citation type="submission" date="2024-01" db="EMBL/GenBank/DDBJ databases">
        <title>Complete genome of Cladobotryum mycophilum ATHUM6906.</title>
        <authorList>
            <person name="Christinaki A.C."/>
            <person name="Myridakis A.I."/>
            <person name="Kouvelis V.N."/>
        </authorList>
    </citation>
    <scope>NUCLEOTIDE SEQUENCE [LARGE SCALE GENOMIC DNA]</scope>
    <source>
        <strain evidence="1 2">ATHUM6906</strain>
    </source>
</reference>
<accession>A0ABR0SPJ0</accession>
<organism evidence="1 2">
    <name type="scientific">Cladobotryum mycophilum</name>
    <dbReference type="NCBI Taxonomy" id="491253"/>
    <lineage>
        <taxon>Eukaryota</taxon>
        <taxon>Fungi</taxon>
        <taxon>Dikarya</taxon>
        <taxon>Ascomycota</taxon>
        <taxon>Pezizomycotina</taxon>
        <taxon>Sordariomycetes</taxon>
        <taxon>Hypocreomycetidae</taxon>
        <taxon>Hypocreales</taxon>
        <taxon>Hypocreaceae</taxon>
        <taxon>Cladobotryum</taxon>
    </lineage>
</organism>
<protein>
    <submittedName>
        <fullName evidence="1">Uncharacterized protein</fullName>
    </submittedName>
</protein>
<keyword evidence="2" id="KW-1185">Reference proteome</keyword>
<dbReference type="EMBL" id="JAVFKD010000012">
    <property type="protein sequence ID" value="KAK5994090.1"/>
    <property type="molecule type" value="Genomic_DNA"/>
</dbReference>
<proteinExistence type="predicted"/>
<name>A0ABR0SPJ0_9HYPO</name>
<comment type="caution">
    <text evidence="1">The sequence shown here is derived from an EMBL/GenBank/DDBJ whole genome shotgun (WGS) entry which is preliminary data.</text>
</comment>
<evidence type="ECO:0000313" key="2">
    <source>
        <dbReference type="Proteomes" id="UP001338125"/>
    </source>
</evidence>
<dbReference type="Proteomes" id="UP001338125">
    <property type="component" value="Unassembled WGS sequence"/>
</dbReference>
<evidence type="ECO:0000313" key="1">
    <source>
        <dbReference type="EMBL" id="KAK5994090.1"/>
    </source>
</evidence>
<gene>
    <name evidence="1" type="ORF">PT974_07530</name>
</gene>